<dbReference type="AlphaFoldDB" id="E4XNG4"/>
<dbReference type="InParanoid" id="E4XNG4"/>
<dbReference type="OrthoDB" id="10328497at2759"/>
<evidence type="ECO:0000313" key="2">
    <source>
        <dbReference type="Proteomes" id="UP000001307"/>
    </source>
</evidence>
<name>E4XNG4_OIKDI</name>
<gene>
    <name evidence="1" type="ORF">GSOID_T00015724001</name>
</gene>
<evidence type="ECO:0000313" key="1">
    <source>
        <dbReference type="EMBL" id="CBY11402.1"/>
    </source>
</evidence>
<organism evidence="1">
    <name type="scientific">Oikopleura dioica</name>
    <name type="common">Tunicate</name>
    <dbReference type="NCBI Taxonomy" id="34765"/>
    <lineage>
        <taxon>Eukaryota</taxon>
        <taxon>Metazoa</taxon>
        <taxon>Chordata</taxon>
        <taxon>Tunicata</taxon>
        <taxon>Appendicularia</taxon>
        <taxon>Copelata</taxon>
        <taxon>Oikopleuridae</taxon>
        <taxon>Oikopleura</taxon>
    </lineage>
</organism>
<dbReference type="Proteomes" id="UP000001307">
    <property type="component" value="Unassembled WGS sequence"/>
</dbReference>
<dbReference type="EMBL" id="FN653084">
    <property type="protein sequence ID" value="CBY11402.1"/>
    <property type="molecule type" value="Genomic_DNA"/>
</dbReference>
<accession>E4XNG4</accession>
<keyword evidence="2" id="KW-1185">Reference proteome</keyword>
<protein>
    <submittedName>
        <fullName evidence="1">Uncharacterized protein</fullName>
    </submittedName>
</protein>
<reference evidence="1" key="1">
    <citation type="journal article" date="2010" name="Science">
        <title>Plasticity of animal genome architecture unmasked by rapid evolution of a pelagic tunicate.</title>
        <authorList>
            <person name="Denoeud F."/>
            <person name="Henriet S."/>
            <person name="Mungpakdee S."/>
            <person name="Aury J.M."/>
            <person name="Da Silva C."/>
            <person name="Brinkmann H."/>
            <person name="Mikhaleva J."/>
            <person name="Olsen L.C."/>
            <person name="Jubin C."/>
            <person name="Canestro C."/>
            <person name="Bouquet J.M."/>
            <person name="Danks G."/>
            <person name="Poulain J."/>
            <person name="Campsteijn C."/>
            <person name="Adamski M."/>
            <person name="Cross I."/>
            <person name="Yadetie F."/>
            <person name="Muffato M."/>
            <person name="Louis A."/>
            <person name="Butcher S."/>
            <person name="Tsagkogeorga G."/>
            <person name="Konrad A."/>
            <person name="Singh S."/>
            <person name="Jensen M.F."/>
            <person name="Cong E.H."/>
            <person name="Eikeseth-Otteraa H."/>
            <person name="Noel B."/>
            <person name="Anthouard V."/>
            <person name="Porcel B.M."/>
            <person name="Kachouri-Lafond R."/>
            <person name="Nishino A."/>
            <person name="Ugolini M."/>
            <person name="Chourrout P."/>
            <person name="Nishida H."/>
            <person name="Aasland R."/>
            <person name="Huzurbazar S."/>
            <person name="Westhof E."/>
            <person name="Delsuc F."/>
            <person name="Lehrach H."/>
            <person name="Reinhardt R."/>
            <person name="Weissenbach J."/>
            <person name="Roy S.W."/>
            <person name="Artiguenave F."/>
            <person name="Postlethwait J.H."/>
            <person name="Manak J.R."/>
            <person name="Thompson E.M."/>
            <person name="Jaillon O."/>
            <person name="Du Pasquier L."/>
            <person name="Boudinot P."/>
            <person name="Liberles D.A."/>
            <person name="Volff J.N."/>
            <person name="Philippe H."/>
            <person name="Lenhard B."/>
            <person name="Roest Crollius H."/>
            <person name="Wincker P."/>
            <person name="Chourrout D."/>
        </authorList>
    </citation>
    <scope>NUCLEOTIDE SEQUENCE [LARGE SCALE GENOMIC DNA]</scope>
</reference>
<proteinExistence type="predicted"/>
<sequence>MTSSEFLNAKNEQISSIFIDLPKCKENGLINKKLFWTRVDDFFGKLSTEKGEEIFNEIGKLTTTPKFEQRSVFALTKRGDFFGIMSIGENNNDNRFMTNHCGRLHFQSFEDSNLQKHEFSLKFQ</sequence>